<dbReference type="GO" id="GO:0005737">
    <property type="term" value="C:cytoplasm"/>
    <property type="evidence" value="ECO:0007669"/>
    <property type="project" value="TreeGrafter"/>
</dbReference>
<evidence type="ECO:0000313" key="3">
    <source>
        <dbReference type="Proteomes" id="UP000467841"/>
    </source>
</evidence>
<dbReference type="CDD" id="cd02947">
    <property type="entry name" value="TRX_family"/>
    <property type="match status" value="1"/>
</dbReference>
<dbReference type="Pfam" id="PF00085">
    <property type="entry name" value="Thioredoxin"/>
    <property type="match status" value="1"/>
</dbReference>
<reference evidence="2" key="1">
    <citation type="submission" date="2020-01" db="EMBL/GenBank/DDBJ databases">
        <authorList>
            <person name="Mishra B."/>
        </authorList>
    </citation>
    <scope>NUCLEOTIDE SEQUENCE [LARGE SCALE GENOMIC DNA]</scope>
</reference>
<gene>
    <name evidence="2" type="ORF">MERR_LOCUS1021</name>
</gene>
<comment type="caution">
    <text evidence="2">The sequence shown here is derived from an EMBL/GenBank/DDBJ whole genome shotgun (WGS) entry which is preliminary data.</text>
</comment>
<dbReference type="InterPro" id="IPR013766">
    <property type="entry name" value="Thioredoxin_domain"/>
</dbReference>
<protein>
    <recommendedName>
        <fullName evidence="1">Thioredoxin domain-containing protein</fullName>
    </recommendedName>
</protein>
<proteinExistence type="predicted"/>
<dbReference type="PANTHER" id="PTHR45663">
    <property type="entry name" value="GEO12009P1"/>
    <property type="match status" value="1"/>
</dbReference>
<feature type="domain" description="Thioredoxin" evidence="1">
    <location>
        <begin position="1"/>
        <end position="107"/>
    </location>
</feature>
<dbReference type="OrthoDB" id="2121326at2759"/>
<accession>A0A6D2HGD5</accession>
<keyword evidence="3" id="KW-1185">Reference proteome</keyword>
<dbReference type="Proteomes" id="UP000467841">
    <property type="component" value="Unassembled WGS sequence"/>
</dbReference>
<dbReference type="PANTHER" id="PTHR45663:SF16">
    <property type="entry name" value="THIOREDOXIN M4, CHLOROPLASTIC"/>
    <property type="match status" value="1"/>
</dbReference>
<organism evidence="2 3">
    <name type="scientific">Microthlaspi erraticum</name>
    <dbReference type="NCBI Taxonomy" id="1685480"/>
    <lineage>
        <taxon>Eukaryota</taxon>
        <taxon>Viridiplantae</taxon>
        <taxon>Streptophyta</taxon>
        <taxon>Embryophyta</taxon>
        <taxon>Tracheophyta</taxon>
        <taxon>Spermatophyta</taxon>
        <taxon>Magnoliopsida</taxon>
        <taxon>eudicotyledons</taxon>
        <taxon>Gunneridae</taxon>
        <taxon>Pentapetalae</taxon>
        <taxon>rosids</taxon>
        <taxon>malvids</taxon>
        <taxon>Brassicales</taxon>
        <taxon>Brassicaceae</taxon>
        <taxon>Coluteocarpeae</taxon>
        <taxon>Microthlaspi</taxon>
    </lineage>
</organism>
<name>A0A6D2HGD5_9BRAS</name>
<evidence type="ECO:0000313" key="2">
    <source>
        <dbReference type="EMBL" id="CAA7013787.1"/>
    </source>
</evidence>
<dbReference type="GO" id="GO:0015035">
    <property type="term" value="F:protein-disulfide reductase activity"/>
    <property type="evidence" value="ECO:0007669"/>
    <property type="project" value="TreeGrafter"/>
</dbReference>
<dbReference type="EMBL" id="CACVBM020000066">
    <property type="protein sequence ID" value="CAA7013787.1"/>
    <property type="molecule type" value="Genomic_DNA"/>
</dbReference>
<evidence type="ECO:0000259" key="1">
    <source>
        <dbReference type="PROSITE" id="PS51352"/>
    </source>
</evidence>
<dbReference type="InterPro" id="IPR036249">
    <property type="entry name" value="Thioredoxin-like_sf"/>
</dbReference>
<sequence>MERVDSGLEFDSLVVKSPIPVMVEFVDPLCEFCDFIEPAMNQLAQEFEGKCKFYKLDISLNREIAAKCGVLGYVPYFMMFKGGFTGMRIRGPATYEELRKLVTTYVKLSS</sequence>
<dbReference type="Gene3D" id="3.40.30.10">
    <property type="entry name" value="Glutaredoxin"/>
    <property type="match status" value="1"/>
</dbReference>
<dbReference type="PROSITE" id="PS51352">
    <property type="entry name" value="THIOREDOXIN_2"/>
    <property type="match status" value="1"/>
</dbReference>
<dbReference type="SUPFAM" id="SSF52833">
    <property type="entry name" value="Thioredoxin-like"/>
    <property type="match status" value="1"/>
</dbReference>
<dbReference type="AlphaFoldDB" id="A0A6D2HGD5"/>